<dbReference type="EMBL" id="CP036291">
    <property type="protein sequence ID" value="QDU88956.1"/>
    <property type="molecule type" value="Genomic_DNA"/>
</dbReference>
<proteinExistence type="predicted"/>
<dbReference type="Proteomes" id="UP000317429">
    <property type="component" value="Chromosome"/>
</dbReference>
<dbReference type="KEGG" id="pnd:Pla175_23400"/>
<name>A0A518DBZ7_9BACT</name>
<dbReference type="Pfam" id="PF10009">
    <property type="entry name" value="DUF2252"/>
    <property type="match status" value="1"/>
</dbReference>
<organism evidence="1 2">
    <name type="scientific">Pirellulimonas nuda</name>
    <dbReference type="NCBI Taxonomy" id="2528009"/>
    <lineage>
        <taxon>Bacteria</taxon>
        <taxon>Pseudomonadati</taxon>
        <taxon>Planctomycetota</taxon>
        <taxon>Planctomycetia</taxon>
        <taxon>Pirellulales</taxon>
        <taxon>Lacipirellulaceae</taxon>
        <taxon>Pirellulimonas</taxon>
    </lineage>
</organism>
<evidence type="ECO:0000313" key="1">
    <source>
        <dbReference type="EMBL" id="QDU88956.1"/>
    </source>
</evidence>
<evidence type="ECO:0000313" key="2">
    <source>
        <dbReference type="Proteomes" id="UP000317429"/>
    </source>
</evidence>
<gene>
    <name evidence="1" type="ORF">Pla175_23400</name>
</gene>
<sequence length="90" mass="9836">MRMLQIGALSAMHEHRGRCGWMLAHAHTRSGGPTQLTSYPGVNDWFDGAIADFAVAYVNQSEHGHPVLAEHRGEPYGGLRVPECRGLAAR</sequence>
<accession>A0A518DBZ7</accession>
<protein>
    <submittedName>
        <fullName evidence="1">Uncharacterized protein</fullName>
    </submittedName>
</protein>
<dbReference type="AlphaFoldDB" id="A0A518DBZ7"/>
<reference evidence="1 2" key="1">
    <citation type="submission" date="2019-02" db="EMBL/GenBank/DDBJ databases">
        <title>Deep-cultivation of Planctomycetes and their phenomic and genomic characterization uncovers novel biology.</title>
        <authorList>
            <person name="Wiegand S."/>
            <person name="Jogler M."/>
            <person name="Boedeker C."/>
            <person name="Pinto D."/>
            <person name="Vollmers J."/>
            <person name="Rivas-Marin E."/>
            <person name="Kohn T."/>
            <person name="Peeters S.H."/>
            <person name="Heuer A."/>
            <person name="Rast P."/>
            <person name="Oberbeckmann S."/>
            <person name="Bunk B."/>
            <person name="Jeske O."/>
            <person name="Meyerdierks A."/>
            <person name="Storesund J.E."/>
            <person name="Kallscheuer N."/>
            <person name="Luecker S."/>
            <person name="Lage O.M."/>
            <person name="Pohl T."/>
            <person name="Merkel B.J."/>
            <person name="Hornburger P."/>
            <person name="Mueller R.-W."/>
            <person name="Bruemmer F."/>
            <person name="Labrenz M."/>
            <person name="Spormann A.M."/>
            <person name="Op den Camp H."/>
            <person name="Overmann J."/>
            <person name="Amann R."/>
            <person name="Jetten M.S.M."/>
            <person name="Mascher T."/>
            <person name="Medema M.H."/>
            <person name="Devos D.P."/>
            <person name="Kaster A.-K."/>
            <person name="Ovreas L."/>
            <person name="Rohde M."/>
            <person name="Galperin M.Y."/>
            <person name="Jogler C."/>
        </authorList>
    </citation>
    <scope>NUCLEOTIDE SEQUENCE [LARGE SCALE GENOMIC DNA]</scope>
    <source>
        <strain evidence="1 2">Pla175</strain>
    </source>
</reference>
<keyword evidence="2" id="KW-1185">Reference proteome</keyword>
<dbReference type="InterPro" id="IPR018721">
    <property type="entry name" value="DUF2252"/>
</dbReference>